<name>A0A2C6BJ31_FUSNP</name>
<dbReference type="RefSeq" id="WP_099011927.1">
    <property type="nucleotide sequence ID" value="NZ_CP077154.1"/>
</dbReference>
<organism evidence="2 3">
    <name type="scientific">Fusobacterium nucleatum subsp. polymorphum</name>
    <name type="common">Fusobacterium polymorphum</name>
    <dbReference type="NCBI Taxonomy" id="76857"/>
    <lineage>
        <taxon>Bacteria</taxon>
        <taxon>Fusobacteriati</taxon>
        <taxon>Fusobacteriota</taxon>
        <taxon>Fusobacteriia</taxon>
        <taxon>Fusobacteriales</taxon>
        <taxon>Fusobacteriaceae</taxon>
        <taxon>Fusobacterium</taxon>
    </lineage>
</organism>
<accession>A0A2C6BJ31</accession>
<dbReference type="AlphaFoldDB" id="A0A2C6BJ31"/>
<feature type="coiled-coil region" evidence="1">
    <location>
        <begin position="182"/>
        <end position="238"/>
    </location>
</feature>
<evidence type="ECO:0000256" key="1">
    <source>
        <dbReference type="SAM" id="Coils"/>
    </source>
</evidence>
<dbReference type="EMBL" id="NIRM01000005">
    <property type="protein sequence ID" value="PHI04134.1"/>
    <property type="molecule type" value="Genomic_DNA"/>
</dbReference>
<dbReference type="Proteomes" id="UP000221504">
    <property type="component" value="Unassembled WGS sequence"/>
</dbReference>
<evidence type="ECO:0000313" key="3">
    <source>
        <dbReference type="Proteomes" id="UP000221504"/>
    </source>
</evidence>
<comment type="caution">
    <text evidence="2">The sequence shown here is derived from an EMBL/GenBank/DDBJ whole genome shotgun (WGS) entry which is preliminary data.</text>
</comment>
<protein>
    <submittedName>
        <fullName evidence="2">Uncharacterized protein</fullName>
    </submittedName>
</protein>
<sequence length="518" mass="56505">MSEDKDIKKKNLLNAGIVGATYETTQRYGDAIKQHFVAYSGIDNETGTSLVKGLKDIAEGKINSDFEFQNISQQAGFAAEVKEVARSNAEAIINGDSIRKIRTDDLGRVNDTLYDTVKIDKNGNIIVGSETQIKFLGNSKNDPEGLENAKRAFQKLSSEKFKKYLDNNAEISVPPEQYQGILNEADSKINKLSSQLDKLKNLGKTEEVLKIENKINDLKKLKENLEAASTTSKEAREARLNPKLSTAKDIGRLSHRAGLDTAQTAALISGSVSIVKNITAVFKNEKNTGEALLDVAMDTGKASTFGYSTGFAGSVIKGAMQNSQSTYLRALSKTNIAGTTVNIALTSAKILSNYFNGKIDGVQCLEMLGQEGVGMVASAMFATIGQVAIPIPVVGGLIGGMIGYALSSASYGLILGALKEKELSHKERIYIESVCAEHIKMIHEYRLEIEKIINQYLSNKLEVFNESFKGIKNALEIGDVDLFIENTNKITKNFGGKPVFSNMDEFDEIMLTKTTIKF</sequence>
<gene>
    <name evidence="2" type="ORF">CBG52_12190</name>
</gene>
<keyword evidence="1" id="KW-0175">Coiled coil</keyword>
<reference evidence="2 3" key="1">
    <citation type="submission" date="2017-06" db="EMBL/GenBank/DDBJ databases">
        <title>Draft genome sequence of Fusobacterium nucleatum subsp. polymorphum KCOM 1267 (=ChDC F290).</title>
        <authorList>
            <person name="Kook J.-K."/>
            <person name="Park S.-N."/>
            <person name="Lim Y.K."/>
            <person name="Roh H."/>
        </authorList>
    </citation>
    <scope>NUCLEOTIDE SEQUENCE [LARGE SCALE GENOMIC DNA]</scope>
    <source>
        <strain evidence="3">KCOM 1267(ChDC F290)</strain>
    </source>
</reference>
<evidence type="ECO:0000313" key="2">
    <source>
        <dbReference type="EMBL" id="PHI04134.1"/>
    </source>
</evidence>
<proteinExistence type="predicted"/>